<dbReference type="AlphaFoldDB" id="A0A0S4IK90"/>
<keyword evidence="2" id="KW-1185">Reference proteome</keyword>
<organism evidence="1 2">
    <name type="scientific">Bodo saltans</name>
    <name type="common">Flagellated protozoan</name>
    <dbReference type="NCBI Taxonomy" id="75058"/>
    <lineage>
        <taxon>Eukaryota</taxon>
        <taxon>Discoba</taxon>
        <taxon>Euglenozoa</taxon>
        <taxon>Kinetoplastea</taxon>
        <taxon>Metakinetoplastina</taxon>
        <taxon>Eubodonida</taxon>
        <taxon>Bodonidae</taxon>
        <taxon>Bodo</taxon>
    </lineage>
</organism>
<gene>
    <name evidence="1" type="ORF">BSAL_50325</name>
</gene>
<protein>
    <submittedName>
        <fullName evidence="1">Bodo-specific multi-copy gene family, putative</fullName>
    </submittedName>
</protein>
<dbReference type="VEuPathDB" id="TriTrypDB:BSAL_50325"/>
<name>A0A0S4IK90_BODSA</name>
<sequence>MQNGHIHHMRHTATYTWRSLTNSIRYHNFRTEMVGTLRASTHQSAVQDEHHHVNAFFPLVSFRERWAIASQALRQAASPEWNSGPVCCALAAQVIERFHLDSCFLGLTEDSIPCIVSDASLVQDDGVASSSDAVVCPKDQVLSTDLATGSDNIGPPALFVEGDTNDAANTGGDEMVAFDDPRTWPKHWTAQHIKNLLKPFLGNGIAPDYDSLASLLKLGDFQSLSLLLRAAGIRRPPPQVDLLDYFMKHLRHTVKGAASINPERIRYCTAVKTVLSTTGVNSKVVCCCSPRGSGKTNLLMCLAQTMYPGAMEHGLVIVRCCDAAAHEKCDPSRQSWLELVRNGAAVEGLCELIRTHVASVTGRPQDPSCYSEPKQAYKMWMSETKKFFGTPNGDENMEPLILLDTCELLAQHEHNSLKRKASGKPYTALEALCFAVPAPHGIVVVGCDANITEPTNPATTAVAHVGPLLPFTEKSCQQANGAHPPLFHLAGGVPRLLCLCTTNQTISQGEPLTPKNADAFHRFFEDFSVTAKSQYPVQPTLFAQTYTCLLASSTKARVKGGDVIPVNPAWGYRKRALTYDEAATLSMGTYDPHTGRFMVPPITFGDAEVITKHSVPILPSQLHPFLDADVVARFGNYAATEFERLYVIPLMYAVYGRYLLASWEENTSEWVSLAKVFEGAVRLDQVPLLERYEVNLVGGVQSFSRTTTRQGSLKHAVMYCGETCGAHLCCRQTRKKGTGVPHAVPLLLRRDSFMAQQLRWDDRQKLVLSLATSHSHCTQPRNMVVLDANALSSHGWLFPSH</sequence>
<dbReference type="Proteomes" id="UP000051952">
    <property type="component" value="Unassembled WGS sequence"/>
</dbReference>
<evidence type="ECO:0000313" key="2">
    <source>
        <dbReference type="Proteomes" id="UP000051952"/>
    </source>
</evidence>
<proteinExistence type="predicted"/>
<dbReference type="EMBL" id="CYKH01000039">
    <property type="protein sequence ID" value="CUE63824.1"/>
    <property type="molecule type" value="Genomic_DNA"/>
</dbReference>
<reference evidence="2" key="1">
    <citation type="submission" date="2015-09" db="EMBL/GenBank/DDBJ databases">
        <authorList>
            <consortium name="Pathogen Informatics"/>
        </authorList>
    </citation>
    <scope>NUCLEOTIDE SEQUENCE [LARGE SCALE GENOMIC DNA]</scope>
    <source>
        <strain evidence="2">Lake Konstanz</strain>
    </source>
</reference>
<evidence type="ECO:0000313" key="1">
    <source>
        <dbReference type="EMBL" id="CUE63824.1"/>
    </source>
</evidence>
<accession>A0A0S4IK90</accession>